<dbReference type="EMBL" id="FLRE01000014">
    <property type="protein sequence ID" value="SBT31254.1"/>
    <property type="molecule type" value="Genomic_DNA"/>
</dbReference>
<keyword evidence="4" id="KW-1185">Reference proteome</keyword>
<evidence type="ECO:0000313" key="1">
    <source>
        <dbReference type="EMBL" id="SBT30632.1"/>
    </source>
</evidence>
<gene>
    <name evidence="1" type="ORF">POVWA1_003010</name>
    <name evidence="2" type="ORF">POVWA2_003200</name>
</gene>
<proteinExistence type="predicted"/>
<reference evidence="1" key="1">
    <citation type="submission" date="2016-05" db="EMBL/GenBank/DDBJ databases">
        <authorList>
            <person name="Lavstsen T."/>
            <person name="Jespersen J.S."/>
        </authorList>
    </citation>
    <scope>NUCLEOTIDE SEQUENCE [LARGE SCALE GENOMIC DNA]</scope>
</reference>
<name>A0A1A8YGF4_PLAOA</name>
<accession>A0A1A8YGF4</accession>
<evidence type="ECO:0000313" key="2">
    <source>
        <dbReference type="EMBL" id="SBT31254.1"/>
    </source>
</evidence>
<organism evidence="1 4">
    <name type="scientific">Plasmodium ovale wallikeri</name>
    <dbReference type="NCBI Taxonomy" id="864142"/>
    <lineage>
        <taxon>Eukaryota</taxon>
        <taxon>Sar</taxon>
        <taxon>Alveolata</taxon>
        <taxon>Apicomplexa</taxon>
        <taxon>Aconoidasida</taxon>
        <taxon>Haemosporida</taxon>
        <taxon>Plasmodiidae</taxon>
        <taxon>Plasmodium</taxon>
        <taxon>Plasmodium (Plasmodium)</taxon>
    </lineage>
</organism>
<dbReference type="Proteomes" id="UP000078550">
    <property type="component" value="Unassembled WGS sequence"/>
</dbReference>
<dbReference type="EMBL" id="FLRD01000008">
    <property type="protein sequence ID" value="SBT30632.1"/>
    <property type="molecule type" value="Genomic_DNA"/>
</dbReference>
<protein>
    <submittedName>
        <fullName evidence="1">Uncharacterized protein</fullName>
    </submittedName>
</protein>
<evidence type="ECO:0000313" key="3">
    <source>
        <dbReference type="Proteomes" id="UP000078550"/>
    </source>
</evidence>
<reference evidence="3 4" key="2">
    <citation type="submission" date="2016-05" db="EMBL/GenBank/DDBJ databases">
        <authorList>
            <person name="Naeem Raeece"/>
        </authorList>
    </citation>
    <scope>NUCLEOTIDE SEQUENCE [LARGE SCALE GENOMIC DNA]</scope>
</reference>
<evidence type="ECO:0000313" key="4">
    <source>
        <dbReference type="Proteomes" id="UP000078555"/>
    </source>
</evidence>
<dbReference type="AlphaFoldDB" id="A0A1A8YGF4"/>
<sequence length="67" mass="7330">MNSTVLFDLYILQSSIWHRSPFSSGDDLLRKTPSNLYFNFNQQPIGSVIGNAAARAAARAAAKVPFS</sequence>
<dbReference type="Proteomes" id="UP000078555">
    <property type="component" value="Unassembled WGS sequence"/>
</dbReference>